<dbReference type="Proteomes" id="UP000593566">
    <property type="component" value="Unassembled WGS sequence"/>
</dbReference>
<reference evidence="2 3" key="1">
    <citation type="journal article" date="2020" name="Genomics">
        <title>Complete, high-quality genomes from long-read metagenomic sequencing of two wolf lichen thalli reveals enigmatic genome architecture.</title>
        <authorList>
            <person name="McKenzie S.K."/>
            <person name="Walston R.F."/>
            <person name="Allen J.L."/>
        </authorList>
    </citation>
    <scope>NUCLEOTIDE SEQUENCE [LARGE SCALE GENOMIC DNA]</scope>
    <source>
        <strain evidence="2">WasteWater1</strain>
    </source>
</reference>
<name>A0A8H6C826_9LECA</name>
<organism evidence="2 3">
    <name type="scientific">Letharia lupina</name>
    <dbReference type="NCBI Taxonomy" id="560253"/>
    <lineage>
        <taxon>Eukaryota</taxon>
        <taxon>Fungi</taxon>
        <taxon>Dikarya</taxon>
        <taxon>Ascomycota</taxon>
        <taxon>Pezizomycotina</taxon>
        <taxon>Lecanoromycetes</taxon>
        <taxon>OSLEUM clade</taxon>
        <taxon>Lecanoromycetidae</taxon>
        <taxon>Lecanorales</taxon>
        <taxon>Lecanorineae</taxon>
        <taxon>Parmeliaceae</taxon>
        <taxon>Letharia</taxon>
    </lineage>
</organism>
<dbReference type="AlphaFoldDB" id="A0A8H6C826"/>
<keyword evidence="3" id="KW-1185">Reference proteome</keyword>
<dbReference type="RefSeq" id="XP_037148025.1">
    <property type="nucleotide sequence ID" value="XM_037296844.1"/>
</dbReference>
<evidence type="ECO:0000313" key="2">
    <source>
        <dbReference type="EMBL" id="KAF6218590.1"/>
    </source>
</evidence>
<protein>
    <submittedName>
        <fullName evidence="2">Uncharacterized protein</fullName>
    </submittedName>
</protein>
<comment type="caution">
    <text evidence="2">The sequence shown here is derived from an EMBL/GenBank/DDBJ whole genome shotgun (WGS) entry which is preliminary data.</text>
</comment>
<gene>
    <name evidence="2" type="ORF">HO133_005941</name>
</gene>
<dbReference type="EMBL" id="JACCJB010000022">
    <property type="protein sequence ID" value="KAF6218590.1"/>
    <property type="molecule type" value="Genomic_DNA"/>
</dbReference>
<accession>A0A8H6C826</accession>
<proteinExistence type="predicted"/>
<sequence length="121" mass="13651">MDSRPYLQDPRLSADSKRKCRLYDTASKRPGNKDPFLARWKGISDAQTRLALEMHAAVSKFKSLEAQLDGSVSKFEERKEQYDVVVDATSRWALEQQEVLAMDRVNTFVAEEEALIAAGTA</sequence>
<feature type="region of interest" description="Disordered" evidence="1">
    <location>
        <begin position="1"/>
        <end position="27"/>
    </location>
</feature>
<evidence type="ECO:0000313" key="3">
    <source>
        <dbReference type="Proteomes" id="UP000593566"/>
    </source>
</evidence>
<evidence type="ECO:0000256" key="1">
    <source>
        <dbReference type="SAM" id="MobiDB-lite"/>
    </source>
</evidence>
<dbReference type="GeneID" id="59334346"/>